<sequence length="290" mass="33732">MLIDLQLHSRYSDGYLTPEELAKFIAKQGVKVAALTDHNTVRGLHQFKKACEKYGVRAIPGIEIYVTLNNRHFNILWYNLNHTSTELHDMLRNSQIRRRQQMRIVLEKIKNNGFVIDINAIIDKYNHYAPVNHIVDDICAIPANLNKIKKDFKGKSFRESDIINDYFQNKKFPPVLKNSNISLERILKLRKKIGGQIIICHPAKSHFMKRDFWEKIKKLGIDGVELLSPHHSYNAIMHIQHLAREMKFIETGGSDFHRFEGSGHSIQKSWNYFLIDSDNLFGIEKIIGNN</sequence>
<dbReference type="GO" id="GO:0035312">
    <property type="term" value="F:5'-3' DNA exonuclease activity"/>
    <property type="evidence" value="ECO:0007669"/>
    <property type="project" value="TreeGrafter"/>
</dbReference>
<dbReference type="InterPro" id="IPR016195">
    <property type="entry name" value="Pol/histidinol_Pase-like"/>
</dbReference>
<dbReference type="InterPro" id="IPR003141">
    <property type="entry name" value="Pol/His_phosphatase_N"/>
</dbReference>
<evidence type="ECO:0000313" key="3">
    <source>
        <dbReference type="Proteomes" id="UP000034022"/>
    </source>
</evidence>
<dbReference type="SUPFAM" id="SSF89550">
    <property type="entry name" value="PHP domain-like"/>
    <property type="match status" value="1"/>
</dbReference>
<dbReference type="SMART" id="SM00481">
    <property type="entry name" value="POLIIIAc"/>
    <property type="match status" value="1"/>
</dbReference>
<comment type="caution">
    <text evidence="2">The sequence shown here is derived from an EMBL/GenBank/DDBJ whole genome shotgun (WGS) entry which is preliminary data.</text>
</comment>
<dbReference type="Proteomes" id="UP000034022">
    <property type="component" value="Unassembled WGS sequence"/>
</dbReference>
<dbReference type="Gene3D" id="1.10.150.650">
    <property type="match status" value="1"/>
</dbReference>
<gene>
    <name evidence="2" type="ORF">US91_C0001G0117</name>
</gene>
<dbReference type="Pfam" id="PF02811">
    <property type="entry name" value="PHP"/>
    <property type="match status" value="1"/>
</dbReference>
<dbReference type="EMBL" id="LBUU01000001">
    <property type="protein sequence ID" value="KKQ71190.1"/>
    <property type="molecule type" value="Genomic_DNA"/>
</dbReference>
<proteinExistence type="predicted"/>
<reference evidence="2 3" key="1">
    <citation type="journal article" date="2015" name="Nature">
        <title>rRNA introns, odd ribosomes, and small enigmatic genomes across a large radiation of phyla.</title>
        <authorList>
            <person name="Brown C.T."/>
            <person name="Hug L.A."/>
            <person name="Thomas B.C."/>
            <person name="Sharon I."/>
            <person name="Castelle C.J."/>
            <person name="Singh A."/>
            <person name="Wilkins M.J."/>
            <person name="Williams K.H."/>
            <person name="Banfield J.F."/>
        </authorList>
    </citation>
    <scope>NUCLEOTIDE SEQUENCE [LARGE SCALE GENOMIC DNA]</scope>
</reference>
<accession>A0A0G0K6X1</accession>
<dbReference type="PANTHER" id="PTHR42924">
    <property type="entry name" value="EXONUCLEASE"/>
    <property type="match status" value="1"/>
</dbReference>
<name>A0A0G0K6X1_9BACT</name>
<evidence type="ECO:0000313" key="2">
    <source>
        <dbReference type="EMBL" id="KKQ71190.1"/>
    </source>
</evidence>
<evidence type="ECO:0000259" key="1">
    <source>
        <dbReference type="SMART" id="SM00481"/>
    </source>
</evidence>
<organism evidence="2 3">
    <name type="scientific">Candidatus Falkowbacteria bacterium GW2011_GWE1_38_31</name>
    <dbReference type="NCBI Taxonomy" id="1618638"/>
    <lineage>
        <taxon>Bacteria</taxon>
        <taxon>Candidatus Falkowiibacteriota</taxon>
    </lineage>
</organism>
<dbReference type="InterPro" id="IPR052018">
    <property type="entry name" value="PHP_domain"/>
</dbReference>
<dbReference type="GO" id="GO:0004534">
    <property type="term" value="F:5'-3' RNA exonuclease activity"/>
    <property type="evidence" value="ECO:0007669"/>
    <property type="project" value="TreeGrafter"/>
</dbReference>
<feature type="domain" description="Polymerase/histidinol phosphatase N-terminal" evidence="1">
    <location>
        <begin position="3"/>
        <end position="68"/>
    </location>
</feature>
<dbReference type="AlphaFoldDB" id="A0A0G0K6X1"/>
<dbReference type="InterPro" id="IPR004013">
    <property type="entry name" value="PHP_dom"/>
</dbReference>
<protein>
    <recommendedName>
        <fullName evidence="1">Polymerase/histidinol phosphatase N-terminal domain-containing protein</fullName>
    </recommendedName>
</protein>
<dbReference type="Gene3D" id="3.20.20.140">
    <property type="entry name" value="Metal-dependent hydrolases"/>
    <property type="match status" value="1"/>
</dbReference>
<dbReference type="PANTHER" id="PTHR42924:SF3">
    <property type="entry name" value="POLYMERASE_HISTIDINOL PHOSPHATASE N-TERMINAL DOMAIN-CONTAINING PROTEIN"/>
    <property type="match status" value="1"/>
</dbReference>